<dbReference type="PANTHER" id="PTHR22921">
    <property type="entry name" value="PROTEIN CBG20088-RELATED"/>
    <property type="match status" value="1"/>
</dbReference>
<protein>
    <submittedName>
        <fullName evidence="1">Uncharacterized protein</fullName>
    </submittedName>
</protein>
<reference evidence="2" key="1">
    <citation type="submission" date="2010-08" db="EMBL/GenBank/DDBJ databases">
        <authorList>
            <consortium name="Caenorhabditis japonica Sequencing Consortium"/>
            <person name="Wilson R.K."/>
        </authorList>
    </citation>
    <scope>NUCLEOTIDE SEQUENCE [LARGE SCALE GENOMIC DNA]</scope>
    <source>
        <strain evidence="2">DF5081</strain>
    </source>
</reference>
<proteinExistence type="predicted"/>
<organism evidence="1 2">
    <name type="scientific">Caenorhabditis japonica</name>
    <dbReference type="NCBI Taxonomy" id="281687"/>
    <lineage>
        <taxon>Eukaryota</taxon>
        <taxon>Metazoa</taxon>
        <taxon>Ecdysozoa</taxon>
        <taxon>Nematoda</taxon>
        <taxon>Chromadorea</taxon>
        <taxon>Rhabditida</taxon>
        <taxon>Rhabditina</taxon>
        <taxon>Rhabditomorpha</taxon>
        <taxon>Rhabditoidea</taxon>
        <taxon>Rhabditidae</taxon>
        <taxon>Peloderinae</taxon>
        <taxon>Caenorhabditis</taxon>
    </lineage>
</organism>
<evidence type="ECO:0000313" key="1">
    <source>
        <dbReference type="EnsemblMetazoa" id="CJA02968.1"/>
    </source>
</evidence>
<dbReference type="PANTHER" id="PTHR22921:SF27">
    <property type="entry name" value="C2H2-TYPE DOMAIN-CONTAINING PROTEIN-RELATED"/>
    <property type="match status" value="1"/>
</dbReference>
<dbReference type="EnsemblMetazoa" id="CJA02968.1">
    <property type="protein sequence ID" value="CJA02968.1"/>
    <property type="gene ID" value="WBGene00122172"/>
</dbReference>
<keyword evidence="2" id="KW-1185">Reference proteome</keyword>
<accession>A0A8R1HLX6</accession>
<dbReference type="Proteomes" id="UP000005237">
    <property type="component" value="Unassembled WGS sequence"/>
</dbReference>
<sequence length="249" mass="28342">MYRSPHARPRQVPVKAQQAHLTFSPTASVNHLHSGGLKSEKILTAPKIMSSVNNRWHPYHFYKNNLIAGGESVDSTTMEKQAEKIGRNVKKTDVGFWIDLATEAKKENNSLLEKMAAGMSFHCLQQNRLIRLQSKQNSEEKKNESEVLQQRGFFLDDASAQDETITLPNGKQFKITDIITVDDTSNWTSTKFDAHTRLLALKVFDVVAEFDTEFFAYSGKPKPLNYIYVGHDFFRIFASKLNFSYGSMK</sequence>
<name>A0A8R1HLX6_CAEJA</name>
<evidence type="ECO:0000313" key="2">
    <source>
        <dbReference type="Proteomes" id="UP000005237"/>
    </source>
</evidence>
<dbReference type="AlphaFoldDB" id="A0A8R1HLX6"/>
<reference evidence="1" key="2">
    <citation type="submission" date="2022-06" db="UniProtKB">
        <authorList>
            <consortium name="EnsemblMetazoa"/>
        </authorList>
    </citation>
    <scope>IDENTIFICATION</scope>
    <source>
        <strain evidence="1">DF5081</strain>
    </source>
</reference>